<sequence length="264" mass="30391">MEYILVTEPNGNVITDASGNILVQQKPGNTLMFITSSQAATLFPNKIQAEMEVSKSDFITDSEQENNNTTSRTSWNRNEIIELINLYKSHEHLFKSTTMKNDKVWDMIAQKLPMHTTEQIKNKFKYLKQKYMEKKDNMGQKSSGAGTMKFDYFFEMDEIFGQDPDVQPVSTASSLRGIQRASKMSSVEIEENSCSDDEEIATKKNEKLKIRKRSELAKQLSTYEQNFKEREAKKEKRHNELMARQDAALKILENIANSFANTKD</sequence>
<accession>A0AAV2MWA5</accession>
<dbReference type="GO" id="GO:0005634">
    <property type="term" value="C:nucleus"/>
    <property type="evidence" value="ECO:0007669"/>
    <property type="project" value="UniProtKB-SubCell"/>
</dbReference>
<dbReference type="AlphaFoldDB" id="A0AAV2MWA5"/>
<name>A0AAV2MWA5_9HYME</name>
<reference evidence="3" key="1">
    <citation type="submission" date="2024-04" db="EMBL/GenBank/DDBJ databases">
        <authorList>
            <consortium name="Molecular Ecology Group"/>
        </authorList>
    </citation>
    <scope>NUCLEOTIDE SEQUENCE</scope>
</reference>
<dbReference type="InterPro" id="IPR001005">
    <property type="entry name" value="SANT/Myb"/>
</dbReference>
<comment type="caution">
    <text evidence="3">The sequence shown here is derived from an EMBL/GenBank/DDBJ whole genome shotgun (WGS) entry which is preliminary data.</text>
</comment>
<proteinExistence type="predicted"/>
<protein>
    <recommendedName>
        <fullName evidence="2">Myb-like domain-containing protein</fullName>
    </recommendedName>
</protein>
<gene>
    <name evidence="3" type="ORF">LPLAT_LOCUS3463</name>
</gene>
<evidence type="ECO:0000256" key="1">
    <source>
        <dbReference type="ARBA" id="ARBA00004123"/>
    </source>
</evidence>
<dbReference type="CDD" id="cd00167">
    <property type="entry name" value="SANT"/>
    <property type="match status" value="1"/>
</dbReference>
<evidence type="ECO:0000259" key="2">
    <source>
        <dbReference type="PROSITE" id="PS50090"/>
    </source>
</evidence>
<dbReference type="Proteomes" id="UP001497644">
    <property type="component" value="Unassembled WGS sequence"/>
</dbReference>
<dbReference type="SUPFAM" id="SSF46689">
    <property type="entry name" value="Homeodomain-like"/>
    <property type="match status" value="1"/>
</dbReference>
<dbReference type="InterPro" id="IPR044822">
    <property type="entry name" value="Myb_DNA-bind_4"/>
</dbReference>
<dbReference type="EMBL" id="CAXIPU020000232">
    <property type="protein sequence ID" value="CAL1671623.1"/>
    <property type="molecule type" value="Genomic_DNA"/>
</dbReference>
<evidence type="ECO:0000313" key="3">
    <source>
        <dbReference type="EMBL" id="CAL1671623.1"/>
    </source>
</evidence>
<dbReference type="SMART" id="SM00717">
    <property type="entry name" value="SANT"/>
    <property type="match status" value="1"/>
</dbReference>
<organism evidence="3 4">
    <name type="scientific">Lasius platythorax</name>
    <dbReference type="NCBI Taxonomy" id="488582"/>
    <lineage>
        <taxon>Eukaryota</taxon>
        <taxon>Metazoa</taxon>
        <taxon>Ecdysozoa</taxon>
        <taxon>Arthropoda</taxon>
        <taxon>Hexapoda</taxon>
        <taxon>Insecta</taxon>
        <taxon>Pterygota</taxon>
        <taxon>Neoptera</taxon>
        <taxon>Endopterygota</taxon>
        <taxon>Hymenoptera</taxon>
        <taxon>Apocrita</taxon>
        <taxon>Aculeata</taxon>
        <taxon>Formicoidea</taxon>
        <taxon>Formicidae</taxon>
        <taxon>Formicinae</taxon>
        <taxon>Lasius</taxon>
        <taxon>Lasius</taxon>
    </lineage>
</organism>
<keyword evidence="4" id="KW-1185">Reference proteome</keyword>
<dbReference type="Gene3D" id="1.10.10.60">
    <property type="entry name" value="Homeodomain-like"/>
    <property type="match status" value="1"/>
</dbReference>
<evidence type="ECO:0000313" key="4">
    <source>
        <dbReference type="Proteomes" id="UP001497644"/>
    </source>
</evidence>
<dbReference type="Pfam" id="PF13837">
    <property type="entry name" value="Myb_DNA-bind_4"/>
    <property type="match status" value="1"/>
</dbReference>
<feature type="domain" description="Myb-like" evidence="2">
    <location>
        <begin position="67"/>
        <end position="128"/>
    </location>
</feature>
<comment type="subcellular location">
    <subcellularLocation>
        <location evidence="1">Nucleus</location>
    </subcellularLocation>
</comment>
<dbReference type="PROSITE" id="PS50090">
    <property type="entry name" value="MYB_LIKE"/>
    <property type="match status" value="1"/>
</dbReference>
<dbReference type="InterPro" id="IPR009057">
    <property type="entry name" value="Homeodomain-like_sf"/>
</dbReference>